<accession>A0ABS5K3M5</accession>
<dbReference type="SUPFAM" id="SSF47323">
    <property type="entry name" value="Anticodon-binding domain of a subclass of class I aminoacyl-tRNA synthetases"/>
    <property type="match status" value="1"/>
</dbReference>
<evidence type="ECO:0000256" key="10">
    <source>
        <dbReference type="HAMAP-Rule" id="MF_00041"/>
    </source>
</evidence>
<dbReference type="InterPro" id="IPR015803">
    <property type="entry name" value="Cys-tRNA-ligase"/>
</dbReference>
<dbReference type="Pfam" id="PF01406">
    <property type="entry name" value="tRNA-synt_1e"/>
    <property type="match status" value="1"/>
</dbReference>
<dbReference type="GO" id="GO:0004817">
    <property type="term" value="F:cysteine-tRNA ligase activity"/>
    <property type="evidence" value="ECO:0007669"/>
    <property type="project" value="UniProtKB-EC"/>
</dbReference>
<keyword evidence="2 10" id="KW-0436">Ligase</keyword>
<keyword evidence="10" id="KW-0963">Cytoplasm</keyword>
<keyword evidence="8 10" id="KW-0030">Aminoacyl-tRNA synthetase</keyword>
<evidence type="ECO:0000313" key="12">
    <source>
        <dbReference type="EMBL" id="MBS2126521.1"/>
    </source>
</evidence>
<dbReference type="CDD" id="cd00672">
    <property type="entry name" value="CysRS_core"/>
    <property type="match status" value="1"/>
</dbReference>
<dbReference type="EMBL" id="JAGVRH010000008">
    <property type="protein sequence ID" value="MBS2126521.1"/>
    <property type="molecule type" value="Genomic_DNA"/>
</dbReference>
<keyword evidence="3 10" id="KW-0479">Metal-binding</keyword>
<dbReference type="EC" id="6.1.1.16" evidence="10"/>
<protein>
    <recommendedName>
        <fullName evidence="10">Cysteine--tRNA ligase</fullName>
        <ecNumber evidence="10">6.1.1.16</ecNumber>
    </recommendedName>
    <alternativeName>
        <fullName evidence="10">Cysteinyl-tRNA synthetase</fullName>
        <shortName evidence="10">CysRS</shortName>
    </alternativeName>
</protein>
<feature type="binding site" evidence="10">
    <location>
        <position position="236"/>
    </location>
    <ligand>
        <name>Zn(2+)</name>
        <dbReference type="ChEBI" id="CHEBI:29105"/>
    </ligand>
</feature>
<dbReference type="InterPro" id="IPR032678">
    <property type="entry name" value="tRNA-synt_1_cat_dom"/>
</dbReference>
<dbReference type="Gene3D" id="1.20.120.1910">
    <property type="entry name" value="Cysteine-tRNA ligase, C-terminal anti-codon recognition domain"/>
    <property type="match status" value="1"/>
</dbReference>
<dbReference type="NCBIfam" id="TIGR00435">
    <property type="entry name" value="cysS"/>
    <property type="match status" value="1"/>
</dbReference>
<evidence type="ECO:0000256" key="6">
    <source>
        <dbReference type="ARBA" id="ARBA00022840"/>
    </source>
</evidence>
<dbReference type="Proteomes" id="UP000811481">
    <property type="component" value="Unassembled WGS sequence"/>
</dbReference>
<organism evidence="12 13">
    <name type="scientific">'Fragaria x ananassa' phyllody phytoplasma</name>
    <dbReference type="NCBI Taxonomy" id="2358428"/>
    <lineage>
        <taxon>Bacteria</taxon>
        <taxon>Bacillati</taxon>
        <taxon>Mycoplasmatota</taxon>
        <taxon>Mollicutes</taxon>
        <taxon>Acholeplasmatales</taxon>
        <taxon>Acholeplasmataceae</taxon>
        <taxon>Candidatus Phytoplasma</taxon>
        <taxon>16SrXIII (Mexican periwinkle virescence group)</taxon>
    </lineage>
</organism>
<evidence type="ECO:0000256" key="3">
    <source>
        <dbReference type="ARBA" id="ARBA00022723"/>
    </source>
</evidence>
<keyword evidence="7 10" id="KW-0648">Protein biosynthesis</keyword>
<comment type="similarity">
    <text evidence="10">Belongs to the class-I aminoacyl-tRNA synthetase family.</text>
</comment>
<evidence type="ECO:0000256" key="7">
    <source>
        <dbReference type="ARBA" id="ARBA00022917"/>
    </source>
</evidence>
<name>A0ABS5K3M5_9MOLU</name>
<comment type="cofactor">
    <cofactor evidence="10">
        <name>Zn(2+)</name>
        <dbReference type="ChEBI" id="CHEBI:29105"/>
    </cofactor>
    <text evidence="10">Binds 1 zinc ion per subunit.</text>
</comment>
<dbReference type="PRINTS" id="PR00983">
    <property type="entry name" value="TRNASYNTHCYS"/>
</dbReference>
<comment type="subcellular location">
    <subcellularLocation>
        <location evidence="10">Cytoplasm</location>
    </subcellularLocation>
</comment>
<dbReference type="Gene3D" id="3.40.50.620">
    <property type="entry name" value="HUPs"/>
    <property type="match status" value="1"/>
</dbReference>
<evidence type="ECO:0000313" key="13">
    <source>
        <dbReference type="Proteomes" id="UP000811481"/>
    </source>
</evidence>
<comment type="caution">
    <text evidence="12">The sequence shown here is derived from an EMBL/GenBank/DDBJ whole genome shotgun (WGS) entry which is preliminary data.</text>
</comment>
<evidence type="ECO:0000256" key="2">
    <source>
        <dbReference type="ARBA" id="ARBA00022598"/>
    </source>
</evidence>
<dbReference type="PANTHER" id="PTHR10890:SF3">
    <property type="entry name" value="CYSTEINE--TRNA LIGASE, CYTOPLASMIC"/>
    <property type="match status" value="1"/>
</dbReference>
<comment type="catalytic activity">
    <reaction evidence="9 10">
        <text>tRNA(Cys) + L-cysteine + ATP = L-cysteinyl-tRNA(Cys) + AMP + diphosphate</text>
        <dbReference type="Rhea" id="RHEA:17773"/>
        <dbReference type="Rhea" id="RHEA-COMP:9661"/>
        <dbReference type="Rhea" id="RHEA-COMP:9679"/>
        <dbReference type="ChEBI" id="CHEBI:30616"/>
        <dbReference type="ChEBI" id="CHEBI:33019"/>
        <dbReference type="ChEBI" id="CHEBI:35235"/>
        <dbReference type="ChEBI" id="CHEBI:78442"/>
        <dbReference type="ChEBI" id="CHEBI:78517"/>
        <dbReference type="ChEBI" id="CHEBI:456215"/>
        <dbReference type="EC" id="6.1.1.16"/>
    </reaction>
</comment>
<evidence type="ECO:0000256" key="9">
    <source>
        <dbReference type="ARBA" id="ARBA00047398"/>
    </source>
</evidence>
<dbReference type="InterPro" id="IPR009080">
    <property type="entry name" value="tRNAsynth_Ia_anticodon-bd"/>
</dbReference>
<proteinExistence type="inferred from homology"/>
<dbReference type="InterPro" id="IPR014729">
    <property type="entry name" value="Rossmann-like_a/b/a_fold"/>
</dbReference>
<feature type="short sequence motif" description="'KMSKS' region" evidence="10">
    <location>
        <begin position="264"/>
        <end position="268"/>
    </location>
</feature>
<feature type="domain" description="tRNA synthetases class I catalytic" evidence="11">
    <location>
        <begin position="15"/>
        <end position="309"/>
    </location>
</feature>
<keyword evidence="6 10" id="KW-0067">ATP-binding</keyword>
<evidence type="ECO:0000259" key="11">
    <source>
        <dbReference type="Pfam" id="PF01406"/>
    </source>
</evidence>
<feature type="binding site" evidence="10">
    <location>
        <position position="232"/>
    </location>
    <ligand>
        <name>Zn(2+)</name>
        <dbReference type="ChEBI" id="CHEBI:29105"/>
    </ligand>
</feature>
<evidence type="ECO:0000256" key="8">
    <source>
        <dbReference type="ARBA" id="ARBA00023146"/>
    </source>
</evidence>
<keyword evidence="5 10" id="KW-0862">Zinc</keyword>
<feature type="binding site" evidence="10">
    <location>
        <position position="28"/>
    </location>
    <ligand>
        <name>Zn(2+)</name>
        <dbReference type="ChEBI" id="CHEBI:29105"/>
    </ligand>
</feature>
<comment type="subunit">
    <text evidence="1 10">Monomer.</text>
</comment>
<dbReference type="SUPFAM" id="SSF52374">
    <property type="entry name" value="Nucleotidylyl transferase"/>
    <property type="match status" value="1"/>
</dbReference>
<keyword evidence="13" id="KW-1185">Reference proteome</keyword>
<dbReference type="PANTHER" id="PTHR10890">
    <property type="entry name" value="CYSTEINYL-TRNA SYNTHETASE"/>
    <property type="match status" value="1"/>
</dbReference>
<sequence>MLKIYNSLTKKKQLFKSLHPFLVNMYVCGPTVYNHLHLGNTRPLIFFDVVKRYLQMLGFEVRYAVNITDIDDKIIASASQKKISEHLLTQKYIHAFSELLNLLDLQTINFQPQATKHIKSMIFYIQELLNKGFAYFTDKGIYFRISKISDYGKLKYQDLSQLKQKSRKQLDPQKEHPGDFILWKKTIQGIQYESPWFLGRPGWHTECVAMIDQIFATVLDIHGGGTDLKFPHHENEIAQAQAHSRRPLTNFFMHVARLDYQNQKMSKSLGNIVWCRDLLQQFNSSIIKLFFLSTHYRKPINFNYSLMEQFRIKYHKIITFFTKNYFYLKLNHGLSSAHQTTILNDFHQLMQDDFATHKVIDLIEQTIKKTYQINEITLLSQYHNTLLLIFDILGIRINFLQATLIDCQTYHLWQQARQNKNFAQADLLRQTLLNKGLI</sequence>
<dbReference type="HAMAP" id="MF_00041">
    <property type="entry name" value="Cys_tRNA_synth"/>
    <property type="match status" value="1"/>
</dbReference>
<feature type="binding site" evidence="10">
    <location>
        <position position="267"/>
    </location>
    <ligand>
        <name>ATP</name>
        <dbReference type="ChEBI" id="CHEBI:30616"/>
    </ligand>
</feature>
<feature type="short sequence motif" description="'HIGH' region" evidence="10">
    <location>
        <begin position="30"/>
        <end position="40"/>
    </location>
</feature>
<evidence type="ECO:0000256" key="1">
    <source>
        <dbReference type="ARBA" id="ARBA00011245"/>
    </source>
</evidence>
<feature type="binding site" evidence="10">
    <location>
        <position position="207"/>
    </location>
    <ligand>
        <name>Zn(2+)</name>
        <dbReference type="ChEBI" id="CHEBI:29105"/>
    </ligand>
</feature>
<gene>
    <name evidence="10 12" type="primary">cysS</name>
    <name evidence="12" type="ORF">J8J04_02365</name>
</gene>
<keyword evidence="4 10" id="KW-0547">Nucleotide-binding</keyword>
<evidence type="ECO:0000256" key="4">
    <source>
        <dbReference type="ARBA" id="ARBA00022741"/>
    </source>
</evidence>
<evidence type="ECO:0000256" key="5">
    <source>
        <dbReference type="ARBA" id="ARBA00022833"/>
    </source>
</evidence>
<reference evidence="12" key="1">
    <citation type="submission" date="2021-04" db="EMBL/GenBank/DDBJ databases">
        <title>Draft genome sequence of StrPh-CL8, a phytoplasma strain causing strawberry phyllody in Chile.</title>
        <authorList>
            <person name="Cui W."/>
            <person name="Zamorano A."/>
            <person name="Fiore N."/>
        </authorList>
    </citation>
    <scope>NUCLEOTIDE SEQUENCE [LARGE SCALE GENOMIC DNA]</scope>
    <source>
        <strain evidence="12">StrPh-Cl</strain>
    </source>
</reference>
<dbReference type="RefSeq" id="WP_212331914.1">
    <property type="nucleotide sequence ID" value="NZ_JAGVRH010000008.1"/>
</dbReference>
<dbReference type="InterPro" id="IPR024909">
    <property type="entry name" value="Cys-tRNA/MSH_ligase"/>
</dbReference>